<evidence type="ECO:0000256" key="1">
    <source>
        <dbReference type="SAM" id="MobiDB-lite"/>
    </source>
</evidence>
<feature type="compositionally biased region" description="Polar residues" evidence="1">
    <location>
        <begin position="1"/>
        <end position="15"/>
    </location>
</feature>
<keyword evidence="4" id="KW-1185">Reference proteome</keyword>
<dbReference type="SUPFAM" id="SSF56112">
    <property type="entry name" value="Protein kinase-like (PK-like)"/>
    <property type="match status" value="1"/>
</dbReference>
<dbReference type="Pfam" id="PF17667">
    <property type="entry name" value="Pkinase_fungal"/>
    <property type="match status" value="1"/>
</dbReference>
<evidence type="ECO:0000313" key="3">
    <source>
        <dbReference type="EMBL" id="EAU85816.2"/>
    </source>
</evidence>
<keyword evidence="3" id="KW-0808">Transferase</keyword>
<dbReference type="Proteomes" id="UP000001861">
    <property type="component" value="Unassembled WGS sequence"/>
</dbReference>
<proteinExistence type="predicted"/>
<dbReference type="InParanoid" id="A8NSL9"/>
<feature type="compositionally biased region" description="Low complexity" evidence="1">
    <location>
        <begin position="252"/>
        <end position="266"/>
    </location>
</feature>
<dbReference type="KEGG" id="cci:CC1G_05033"/>
<dbReference type="PANTHER" id="PTHR38248">
    <property type="entry name" value="FUNK1 6"/>
    <property type="match status" value="1"/>
</dbReference>
<feature type="domain" description="Fungal-type protein kinase" evidence="2">
    <location>
        <begin position="578"/>
        <end position="820"/>
    </location>
</feature>
<feature type="compositionally biased region" description="Low complexity" evidence="1">
    <location>
        <begin position="16"/>
        <end position="48"/>
    </location>
</feature>
<dbReference type="HOGENOM" id="CLU_270013_0_0_1"/>
<dbReference type="RefSeq" id="XP_001836040.2">
    <property type="nucleotide sequence ID" value="XM_001835988.2"/>
</dbReference>
<accession>A8NSL9</accession>
<dbReference type="AlphaFoldDB" id="A8NSL9"/>
<feature type="region of interest" description="Disordered" evidence="1">
    <location>
        <begin position="237"/>
        <end position="266"/>
    </location>
</feature>
<organism evidence="3 4">
    <name type="scientific">Coprinopsis cinerea (strain Okayama-7 / 130 / ATCC MYA-4618 / FGSC 9003)</name>
    <name type="common">Inky cap fungus</name>
    <name type="synonym">Hormographiella aspergillata</name>
    <dbReference type="NCBI Taxonomy" id="240176"/>
    <lineage>
        <taxon>Eukaryota</taxon>
        <taxon>Fungi</taxon>
        <taxon>Dikarya</taxon>
        <taxon>Basidiomycota</taxon>
        <taxon>Agaricomycotina</taxon>
        <taxon>Agaricomycetes</taxon>
        <taxon>Agaricomycetidae</taxon>
        <taxon>Agaricales</taxon>
        <taxon>Agaricineae</taxon>
        <taxon>Psathyrellaceae</taxon>
        <taxon>Coprinopsis</taxon>
    </lineage>
</organism>
<feature type="region of interest" description="Disordered" evidence="1">
    <location>
        <begin position="832"/>
        <end position="862"/>
    </location>
</feature>
<comment type="caution">
    <text evidence="3">The sequence shown here is derived from an EMBL/GenBank/DDBJ whole genome shotgun (WGS) entry which is preliminary data.</text>
</comment>
<sequence length="1208" mass="136526">MGPEQSPSGELSEPTSSPYSLQRSPSSPDTPGSASTAATTPPVVQADASLKLGRTPTPRSSISPLERFIESNGSETAKSPLPNLTTPRHATTNTSPPHAQLLDLIGNHNLLDSMWVGPMPVEKFLWEYGFAQQYDEFNYYQNCLRDDPIPRPGNIFSEMPSLAPTMFEGPEDLEDEGSLAVYAENGLVEQRRKAADALISAIDQAGILKDITLHNTVYLPGTVQCHTVQVEKTELVCEDSEDEEDVSHTDGRISPSSVSSSGGSRIVPVTTTGDRPFYVELLPDISTSDKLSIPPECLYEFHASQELLIVNTGIDPFDPFLTPGLTSDYSHELHLAERDSMDEVEWTKRAKIREAWAQRDRISVMINELYSIYSHRKSNRHSPRSVPLKGLRTHTYLVLVFDPYVRFVRVDYSGVVVSGRANFRDEGLPGPDPRRPFEVFLRGFGEMDPGERGWDESVMLANRTVYGKRIKQAKQALAEWAWDDEPEFVGNEEDLVCTYEPCRGDPPLLAFKVPTDPSEDAKDGKEQFEYTTVFAQYPLEERPVGPKVHLKSKKAIALDDLREFYSPYAPLYDWKDVHIFSRNTLVFPVYNPGTKKVSLMKDSWRMVDSPHCLPESEVLRKLNADGVRNVPELEFGQDVGKLGFWPYSRASKAEWRRKELNEYQETLGHLYAEEQWNVLWADWRVGGGSRRGPVRHMKRVHHRFVTSFIGKKLDDCRGLENSYPFVKIIYDALVAHADAVIKSGILHRDISIGNVMHNGEGDGVLNDWDQARFVDYEVQRCETAGGTHAFKSAWLIGSDSERKNTVQDDLESFLHVVLWQFMMHMADVVDDTDSDDSKKDEADDDTLFGEAEEEPDTRPPLTRRQLRHWMNGFFNAPFRGELPGRQPMSDKQRFCMNDPRWNAENKRVLDLLKQCSPLDWLVTKARFMLGQWYGYQRNLSIPIPMMPLCKEEAELSPEEIHGTPEELGLDLADHVVMLDAFYEALEMGGWPGEEDHEDQDGEQPMFLEDDSGLVGGLLQVEEEDENGERPIPLEGGSVDAPPLVDPLNPLGLPDLLPGAAGRNVRPAIQWEDFSDALEDYEFYASSEEESFSNTDEFRSQFLSPVSWDKEGYEEAGAGEYGEDPTEEVADEIGFRPEIVSPPAWARLPSMSDAREEKENTDEEGDDYSNLGPSTPAKWAKVARRRDEDDEDDCNDYDNEPLTKRFKHN</sequence>
<dbReference type="GeneID" id="6012580"/>
<dbReference type="PANTHER" id="PTHR38248:SF2">
    <property type="entry name" value="FUNK1 11"/>
    <property type="match status" value="1"/>
</dbReference>
<keyword evidence="3" id="KW-0418">Kinase</keyword>
<feature type="compositionally biased region" description="Acidic residues" evidence="1">
    <location>
        <begin position="1187"/>
        <end position="1198"/>
    </location>
</feature>
<feature type="compositionally biased region" description="Polar residues" evidence="1">
    <location>
        <begin position="71"/>
        <end position="94"/>
    </location>
</feature>
<dbReference type="InterPro" id="IPR011009">
    <property type="entry name" value="Kinase-like_dom_sf"/>
</dbReference>
<feature type="region of interest" description="Disordered" evidence="1">
    <location>
        <begin position="1"/>
        <end position="94"/>
    </location>
</feature>
<name>A8NSL9_COPC7</name>
<gene>
    <name evidence="3" type="ORF">CC1G_05033</name>
</gene>
<evidence type="ECO:0000313" key="4">
    <source>
        <dbReference type="Proteomes" id="UP000001861"/>
    </source>
</evidence>
<reference evidence="3 4" key="1">
    <citation type="journal article" date="2010" name="Proc. Natl. Acad. Sci. U.S.A.">
        <title>Insights into evolution of multicellular fungi from the assembled chromosomes of the mushroom Coprinopsis cinerea (Coprinus cinereus).</title>
        <authorList>
            <person name="Stajich J.E."/>
            <person name="Wilke S.K."/>
            <person name="Ahren D."/>
            <person name="Au C.H."/>
            <person name="Birren B.W."/>
            <person name="Borodovsky M."/>
            <person name="Burns C."/>
            <person name="Canback B."/>
            <person name="Casselton L.A."/>
            <person name="Cheng C.K."/>
            <person name="Deng J."/>
            <person name="Dietrich F.S."/>
            <person name="Fargo D.C."/>
            <person name="Farman M.L."/>
            <person name="Gathman A.C."/>
            <person name="Goldberg J."/>
            <person name="Guigo R."/>
            <person name="Hoegger P.J."/>
            <person name="Hooker J.B."/>
            <person name="Huggins A."/>
            <person name="James T.Y."/>
            <person name="Kamada T."/>
            <person name="Kilaru S."/>
            <person name="Kodira C."/>
            <person name="Kues U."/>
            <person name="Kupfer D."/>
            <person name="Kwan H.S."/>
            <person name="Lomsadze A."/>
            <person name="Li W."/>
            <person name="Lilly W.W."/>
            <person name="Ma L.J."/>
            <person name="Mackey A.J."/>
            <person name="Manning G."/>
            <person name="Martin F."/>
            <person name="Muraguchi H."/>
            <person name="Natvig D.O."/>
            <person name="Palmerini H."/>
            <person name="Ramesh M.A."/>
            <person name="Rehmeyer C.J."/>
            <person name="Roe B.A."/>
            <person name="Shenoy N."/>
            <person name="Stanke M."/>
            <person name="Ter-Hovhannisyan V."/>
            <person name="Tunlid A."/>
            <person name="Velagapudi R."/>
            <person name="Vision T.J."/>
            <person name="Zeng Q."/>
            <person name="Zolan M.E."/>
            <person name="Pukkila P.J."/>
        </authorList>
    </citation>
    <scope>NUCLEOTIDE SEQUENCE [LARGE SCALE GENOMIC DNA]</scope>
    <source>
        <strain evidence="4">Okayama-7 / 130 / ATCC MYA-4618 / FGSC 9003</strain>
    </source>
</reference>
<dbReference type="VEuPathDB" id="FungiDB:CC1G_05033"/>
<feature type="compositionally biased region" description="Acidic residues" evidence="1">
    <location>
        <begin position="842"/>
        <end position="855"/>
    </location>
</feature>
<feature type="region of interest" description="Disordered" evidence="1">
    <location>
        <begin position="1133"/>
        <end position="1208"/>
    </location>
</feature>
<dbReference type="InterPro" id="IPR040976">
    <property type="entry name" value="Pkinase_fungal"/>
</dbReference>
<dbReference type="GO" id="GO:0016301">
    <property type="term" value="F:kinase activity"/>
    <property type="evidence" value="ECO:0007669"/>
    <property type="project" value="UniProtKB-KW"/>
</dbReference>
<evidence type="ECO:0000259" key="2">
    <source>
        <dbReference type="Pfam" id="PF17667"/>
    </source>
</evidence>
<dbReference type="OrthoDB" id="3053323at2759"/>
<dbReference type="OMA" id="ESVMLAN"/>
<dbReference type="EMBL" id="AACS02000008">
    <property type="protein sequence ID" value="EAU85816.2"/>
    <property type="molecule type" value="Genomic_DNA"/>
</dbReference>
<protein>
    <submittedName>
        <fullName evidence="3">Other/FunK1 protein kinase</fullName>
    </submittedName>
</protein>